<dbReference type="Proteomes" id="UP000249526">
    <property type="component" value="Unassembled WGS sequence"/>
</dbReference>
<protein>
    <recommendedName>
        <fullName evidence="4">PEP-utilising enzyme mobile domain-containing protein</fullName>
    </recommendedName>
</protein>
<evidence type="ECO:0000256" key="1">
    <source>
        <dbReference type="ARBA" id="ARBA00007837"/>
    </source>
</evidence>
<dbReference type="Pfam" id="PF00391">
    <property type="entry name" value="PEP-utilizers"/>
    <property type="match status" value="1"/>
</dbReference>
<sequence>MKRAVAIIADHDSRTSQAAIFSYELGVPVIVGTYDATNVLHSGQDMTVPCS</sequence>
<dbReference type="EMBL" id="KZ825061">
    <property type="protein sequence ID" value="RAH57954.1"/>
    <property type="molecule type" value="Genomic_DNA"/>
</dbReference>
<dbReference type="PANTHER" id="PTHR43030">
    <property type="entry name" value="PHOSPHOENOLPYRUVATE SYNTHASE"/>
    <property type="match status" value="1"/>
</dbReference>
<accession>A0A8G1R200</accession>
<dbReference type="InterPro" id="IPR036637">
    <property type="entry name" value="Phosphohistidine_dom_sf"/>
</dbReference>
<feature type="domain" description="PEP-utilising enzyme mobile" evidence="4">
    <location>
        <begin position="1"/>
        <end position="50"/>
    </location>
</feature>
<dbReference type="SUPFAM" id="SSF52009">
    <property type="entry name" value="Phosphohistidine domain"/>
    <property type="match status" value="1"/>
</dbReference>
<keyword evidence="2" id="KW-0547">Nucleotide-binding</keyword>
<dbReference type="InterPro" id="IPR006319">
    <property type="entry name" value="PEP_synth"/>
</dbReference>
<evidence type="ECO:0000313" key="5">
    <source>
        <dbReference type="EMBL" id="RAH57954.1"/>
    </source>
</evidence>
<dbReference type="PANTHER" id="PTHR43030:SF1">
    <property type="entry name" value="PHOSPHOENOLPYRUVATE SYNTHASE"/>
    <property type="match status" value="1"/>
</dbReference>
<dbReference type="InterPro" id="IPR008279">
    <property type="entry name" value="PEP-util_enz_mobile_dom"/>
</dbReference>
<organism evidence="5 6">
    <name type="scientific">Aspergillus piperis CBS 112811</name>
    <dbReference type="NCBI Taxonomy" id="1448313"/>
    <lineage>
        <taxon>Eukaryota</taxon>
        <taxon>Fungi</taxon>
        <taxon>Dikarya</taxon>
        <taxon>Ascomycota</taxon>
        <taxon>Pezizomycotina</taxon>
        <taxon>Eurotiomycetes</taxon>
        <taxon>Eurotiomycetidae</taxon>
        <taxon>Eurotiales</taxon>
        <taxon>Aspergillaceae</taxon>
        <taxon>Aspergillus</taxon>
        <taxon>Aspergillus subgen. Circumdati</taxon>
    </lineage>
</organism>
<evidence type="ECO:0000256" key="3">
    <source>
        <dbReference type="ARBA" id="ARBA00022840"/>
    </source>
</evidence>
<dbReference type="GeneID" id="37163483"/>
<evidence type="ECO:0000259" key="4">
    <source>
        <dbReference type="Pfam" id="PF00391"/>
    </source>
</evidence>
<keyword evidence="3" id="KW-0067">ATP-binding</keyword>
<comment type="similarity">
    <text evidence="1">Belongs to the PEP-utilizing enzyme family.</text>
</comment>
<keyword evidence="6" id="KW-1185">Reference proteome</keyword>
<dbReference type="AlphaFoldDB" id="A0A8G1R200"/>
<name>A0A8G1R200_9EURO</name>
<proteinExistence type="inferred from homology"/>
<dbReference type="GO" id="GO:0008986">
    <property type="term" value="F:pyruvate, water dikinase activity"/>
    <property type="evidence" value="ECO:0007669"/>
    <property type="project" value="InterPro"/>
</dbReference>
<dbReference type="GO" id="GO:0005524">
    <property type="term" value="F:ATP binding"/>
    <property type="evidence" value="ECO:0007669"/>
    <property type="project" value="UniProtKB-KW"/>
</dbReference>
<dbReference type="RefSeq" id="XP_025515876.1">
    <property type="nucleotide sequence ID" value="XM_025660081.1"/>
</dbReference>
<reference evidence="5 6" key="1">
    <citation type="submission" date="2018-02" db="EMBL/GenBank/DDBJ databases">
        <title>The genomes of Aspergillus section Nigri reveals drivers in fungal speciation.</title>
        <authorList>
            <consortium name="DOE Joint Genome Institute"/>
            <person name="Vesth T.C."/>
            <person name="Nybo J."/>
            <person name="Theobald S."/>
            <person name="Brandl J."/>
            <person name="Frisvad J.C."/>
            <person name="Nielsen K.F."/>
            <person name="Lyhne E.K."/>
            <person name="Kogle M.E."/>
            <person name="Kuo A."/>
            <person name="Riley R."/>
            <person name="Clum A."/>
            <person name="Nolan M."/>
            <person name="Lipzen A."/>
            <person name="Salamov A."/>
            <person name="Henrissat B."/>
            <person name="Wiebenga A."/>
            <person name="De vries R.P."/>
            <person name="Grigoriev I.V."/>
            <person name="Mortensen U.H."/>
            <person name="Andersen M.R."/>
            <person name="Baker S.E."/>
        </authorList>
    </citation>
    <scope>NUCLEOTIDE SEQUENCE [LARGE SCALE GENOMIC DNA]</scope>
    <source>
        <strain evidence="5 6">CBS 112811</strain>
    </source>
</reference>
<gene>
    <name evidence="5" type="ORF">BO85DRAFT_449066</name>
</gene>
<evidence type="ECO:0000313" key="6">
    <source>
        <dbReference type="Proteomes" id="UP000249526"/>
    </source>
</evidence>
<evidence type="ECO:0000256" key="2">
    <source>
        <dbReference type="ARBA" id="ARBA00022741"/>
    </source>
</evidence>
<dbReference type="Gene3D" id="3.50.30.10">
    <property type="entry name" value="Phosphohistidine domain"/>
    <property type="match status" value="1"/>
</dbReference>